<gene>
    <name evidence="1" type="ORF">METZ01_LOCUS159271</name>
</gene>
<name>A0A382AZN5_9ZZZZ</name>
<proteinExistence type="predicted"/>
<dbReference type="Gene3D" id="3.30.230.10">
    <property type="match status" value="1"/>
</dbReference>
<sequence length="36" mass="4115">MSPKRKYYYGTGKRKASIARVKIFDNPGEIIVNGKK</sequence>
<evidence type="ECO:0000313" key="1">
    <source>
        <dbReference type="EMBL" id="SVB06417.1"/>
    </source>
</evidence>
<dbReference type="EMBL" id="UINC01027344">
    <property type="protein sequence ID" value="SVB06417.1"/>
    <property type="molecule type" value="Genomic_DNA"/>
</dbReference>
<dbReference type="InterPro" id="IPR020568">
    <property type="entry name" value="Ribosomal_Su5_D2-typ_SF"/>
</dbReference>
<evidence type="ECO:0008006" key="2">
    <source>
        <dbReference type="Google" id="ProtNLM"/>
    </source>
</evidence>
<organism evidence="1">
    <name type="scientific">marine metagenome</name>
    <dbReference type="NCBI Taxonomy" id="408172"/>
    <lineage>
        <taxon>unclassified sequences</taxon>
        <taxon>metagenomes</taxon>
        <taxon>ecological metagenomes</taxon>
    </lineage>
</organism>
<feature type="non-terminal residue" evidence="1">
    <location>
        <position position="36"/>
    </location>
</feature>
<dbReference type="AlphaFoldDB" id="A0A382AZN5"/>
<dbReference type="InterPro" id="IPR014721">
    <property type="entry name" value="Ribsml_uS5_D2-typ_fold_subgr"/>
</dbReference>
<accession>A0A382AZN5</accession>
<protein>
    <recommendedName>
        <fullName evidence="2">30S ribosomal protein S9</fullName>
    </recommendedName>
</protein>
<reference evidence="1" key="1">
    <citation type="submission" date="2018-05" db="EMBL/GenBank/DDBJ databases">
        <authorList>
            <person name="Lanie J.A."/>
            <person name="Ng W.-L."/>
            <person name="Kazmierczak K.M."/>
            <person name="Andrzejewski T.M."/>
            <person name="Davidsen T.M."/>
            <person name="Wayne K.J."/>
            <person name="Tettelin H."/>
            <person name="Glass J.I."/>
            <person name="Rusch D."/>
            <person name="Podicherti R."/>
            <person name="Tsui H.-C.T."/>
            <person name="Winkler M.E."/>
        </authorList>
    </citation>
    <scope>NUCLEOTIDE SEQUENCE</scope>
</reference>
<dbReference type="SUPFAM" id="SSF54211">
    <property type="entry name" value="Ribosomal protein S5 domain 2-like"/>
    <property type="match status" value="1"/>
</dbReference>